<dbReference type="AlphaFoldDB" id="A0A8J6TM38"/>
<dbReference type="GO" id="GO:0031564">
    <property type="term" value="P:transcription antitermination"/>
    <property type="evidence" value="ECO:0007669"/>
    <property type="project" value="UniProtKB-KW"/>
</dbReference>
<dbReference type="Pfam" id="PF01029">
    <property type="entry name" value="NusB"/>
    <property type="match status" value="1"/>
</dbReference>
<dbReference type="GO" id="GO:0006353">
    <property type="term" value="P:DNA-templated transcription termination"/>
    <property type="evidence" value="ECO:0007669"/>
    <property type="project" value="UniProtKB-UniRule"/>
</dbReference>
<dbReference type="PANTHER" id="PTHR11078">
    <property type="entry name" value="N UTILIZATION SUBSTANCE PROTEIN B-RELATED"/>
    <property type="match status" value="1"/>
</dbReference>
<feature type="domain" description="NusB/RsmB/TIM44" evidence="7">
    <location>
        <begin position="5"/>
        <end position="129"/>
    </location>
</feature>
<accession>A0A8J6TM38</accession>
<organism evidence="8 9">
    <name type="scientific">Candidatus Desulfatibia profunda</name>
    <dbReference type="NCBI Taxonomy" id="2841695"/>
    <lineage>
        <taxon>Bacteria</taxon>
        <taxon>Pseudomonadati</taxon>
        <taxon>Thermodesulfobacteriota</taxon>
        <taxon>Desulfobacteria</taxon>
        <taxon>Desulfobacterales</taxon>
        <taxon>Desulfobacterales incertae sedis</taxon>
        <taxon>Candidatus Desulfatibia</taxon>
    </lineage>
</organism>
<evidence type="ECO:0000256" key="3">
    <source>
        <dbReference type="ARBA" id="ARBA00022884"/>
    </source>
</evidence>
<evidence type="ECO:0000313" key="9">
    <source>
        <dbReference type="Proteomes" id="UP000603434"/>
    </source>
</evidence>
<evidence type="ECO:0000259" key="7">
    <source>
        <dbReference type="Pfam" id="PF01029"/>
    </source>
</evidence>
<keyword evidence="5 6" id="KW-0804">Transcription</keyword>
<comment type="function">
    <text evidence="6">Involved in transcription antitermination. Required for transcription of ribosomal RNA (rRNA) genes. Binds specifically to the boxA antiterminator sequence of the ribosomal RNA (rrn) operons.</text>
</comment>
<dbReference type="EMBL" id="JACNJH010000145">
    <property type="protein sequence ID" value="MBC8361704.1"/>
    <property type="molecule type" value="Genomic_DNA"/>
</dbReference>
<keyword evidence="4 6" id="KW-0805">Transcription regulation</keyword>
<dbReference type="NCBIfam" id="TIGR01951">
    <property type="entry name" value="nusB"/>
    <property type="match status" value="1"/>
</dbReference>
<dbReference type="CDD" id="cd00619">
    <property type="entry name" value="Terminator_NusB"/>
    <property type="match status" value="1"/>
</dbReference>
<proteinExistence type="inferred from homology"/>
<evidence type="ECO:0000256" key="2">
    <source>
        <dbReference type="ARBA" id="ARBA00022814"/>
    </source>
</evidence>
<dbReference type="InterPro" id="IPR006027">
    <property type="entry name" value="NusB_RsmB_TIM44"/>
</dbReference>
<dbReference type="GO" id="GO:0005829">
    <property type="term" value="C:cytosol"/>
    <property type="evidence" value="ECO:0007669"/>
    <property type="project" value="TreeGrafter"/>
</dbReference>
<keyword evidence="3 6" id="KW-0694">RNA-binding</keyword>
<reference evidence="8 9" key="1">
    <citation type="submission" date="2020-08" db="EMBL/GenBank/DDBJ databases">
        <title>Bridging the membrane lipid divide: bacteria of the FCB group superphylum have the potential to synthesize archaeal ether lipids.</title>
        <authorList>
            <person name="Villanueva L."/>
            <person name="Von Meijenfeldt F.A.B."/>
            <person name="Westbye A.B."/>
            <person name="Yadav S."/>
            <person name="Hopmans E.C."/>
            <person name="Dutilh B.E."/>
            <person name="Sinninghe Damste J.S."/>
        </authorList>
    </citation>
    <scope>NUCLEOTIDE SEQUENCE [LARGE SCALE GENOMIC DNA]</scope>
    <source>
        <strain evidence="8">NIOZ-UU30</strain>
    </source>
</reference>
<comment type="similarity">
    <text evidence="1 6">Belongs to the NusB family.</text>
</comment>
<dbReference type="PANTHER" id="PTHR11078:SF3">
    <property type="entry name" value="ANTITERMINATION NUSB DOMAIN-CONTAINING PROTEIN"/>
    <property type="match status" value="1"/>
</dbReference>
<dbReference type="InterPro" id="IPR035926">
    <property type="entry name" value="NusB-like_sf"/>
</dbReference>
<name>A0A8J6TM38_9BACT</name>
<dbReference type="GO" id="GO:0003723">
    <property type="term" value="F:RNA binding"/>
    <property type="evidence" value="ECO:0007669"/>
    <property type="project" value="UniProtKB-UniRule"/>
</dbReference>
<dbReference type="Proteomes" id="UP000603434">
    <property type="component" value="Unassembled WGS sequence"/>
</dbReference>
<comment type="caution">
    <text evidence="8">The sequence shown here is derived from an EMBL/GenBank/DDBJ whole genome shotgun (WGS) entry which is preliminary data.</text>
</comment>
<protein>
    <recommendedName>
        <fullName evidence="6">Transcription antitermination protein NusB</fullName>
    </recommendedName>
    <alternativeName>
        <fullName evidence="6">Antitermination factor NusB</fullName>
    </alternativeName>
</protein>
<evidence type="ECO:0000256" key="6">
    <source>
        <dbReference type="HAMAP-Rule" id="MF_00073"/>
    </source>
</evidence>
<dbReference type="SUPFAM" id="SSF48013">
    <property type="entry name" value="NusB-like"/>
    <property type="match status" value="1"/>
</dbReference>
<evidence type="ECO:0000256" key="5">
    <source>
        <dbReference type="ARBA" id="ARBA00023163"/>
    </source>
</evidence>
<evidence type="ECO:0000256" key="4">
    <source>
        <dbReference type="ARBA" id="ARBA00023015"/>
    </source>
</evidence>
<evidence type="ECO:0000256" key="1">
    <source>
        <dbReference type="ARBA" id="ARBA00005952"/>
    </source>
</evidence>
<keyword evidence="2 6" id="KW-0889">Transcription antitermination</keyword>
<dbReference type="HAMAP" id="MF_00073">
    <property type="entry name" value="NusB"/>
    <property type="match status" value="1"/>
</dbReference>
<gene>
    <name evidence="6 8" type="primary">nusB</name>
    <name evidence="8" type="ORF">H8E23_09920</name>
</gene>
<dbReference type="Gene3D" id="1.10.940.10">
    <property type="entry name" value="NusB-like"/>
    <property type="match status" value="1"/>
</dbReference>
<sequence>MGYRRKSRELAMQALFYMDMGQNDSKEMLERFCENFTPSKKALPFFLKLVKGVMHARPEIDAVIERFSNNWKLSRMAGVDRNIMRIAVYELICCHDIPCKVSINEAIDIGKKFGTEESGAFINGILDSIRLALEKKDIDVKLDIPTNDMV</sequence>
<dbReference type="InterPro" id="IPR011605">
    <property type="entry name" value="NusB_fam"/>
</dbReference>
<evidence type="ECO:0000313" key="8">
    <source>
        <dbReference type="EMBL" id="MBC8361704.1"/>
    </source>
</evidence>